<organism evidence="1 2">
    <name type="scientific">Punica granatum</name>
    <name type="common">Pomegranate</name>
    <dbReference type="NCBI Taxonomy" id="22663"/>
    <lineage>
        <taxon>Eukaryota</taxon>
        <taxon>Viridiplantae</taxon>
        <taxon>Streptophyta</taxon>
        <taxon>Embryophyta</taxon>
        <taxon>Tracheophyta</taxon>
        <taxon>Spermatophyta</taxon>
        <taxon>Magnoliopsida</taxon>
        <taxon>eudicotyledons</taxon>
        <taxon>Gunneridae</taxon>
        <taxon>Pentapetalae</taxon>
        <taxon>rosids</taxon>
        <taxon>malvids</taxon>
        <taxon>Myrtales</taxon>
        <taxon>Lythraceae</taxon>
        <taxon>Punica</taxon>
    </lineage>
</organism>
<dbReference type="OrthoDB" id="1729514at2759"/>
<gene>
    <name evidence="1" type="ORF">CRG98_035917</name>
</gene>
<reference evidence="1 2" key="1">
    <citation type="submission" date="2017-11" db="EMBL/GenBank/DDBJ databases">
        <title>De-novo sequencing of pomegranate (Punica granatum L.) genome.</title>
        <authorList>
            <person name="Akparov Z."/>
            <person name="Amiraslanov A."/>
            <person name="Hajiyeva S."/>
            <person name="Abbasov M."/>
            <person name="Kaur K."/>
            <person name="Hamwieh A."/>
            <person name="Solovyev V."/>
            <person name="Salamov A."/>
            <person name="Braich B."/>
            <person name="Kosarev P."/>
            <person name="Mahmoud A."/>
            <person name="Hajiyev E."/>
            <person name="Babayeva S."/>
            <person name="Izzatullayeva V."/>
            <person name="Mammadov A."/>
            <person name="Mammadov A."/>
            <person name="Sharifova S."/>
            <person name="Ojaghi J."/>
            <person name="Eynullazada K."/>
            <person name="Bayramov B."/>
            <person name="Abdulazimova A."/>
            <person name="Shahmuradov I."/>
        </authorList>
    </citation>
    <scope>NUCLEOTIDE SEQUENCE [LARGE SCALE GENOMIC DNA]</scope>
    <source>
        <strain evidence="2">cv. AG2017</strain>
        <tissue evidence="1">Leaf</tissue>
    </source>
</reference>
<proteinExistence type="predicted"/>
<protein>
    <submittedName>
        <fullName evidence="1">Uncharacterized protein</fullName>
    </submittedName>
</protein>
<name>A0A2I0II96_PUNGR</name>
<dbReference type="GeneID" id="116202433"/>
<evidence type="ECO:0000313" key="1">
    <source>
        <dbReference type="EMBL" id="PKI43718.1"/>
    </source>
</evidence>
<dbReference type="EMBL" id="PGOL01002996">
    <property type="protein sequence ID" value="PKI43718.1"/>
    <property type="molecule type" value="Genomic_DNA"/>
</dbReference>
<sequence length="187" mass="20393">MATTEMPPFTHSSHSLQNKEEKRMADPSRPTGEYSAGAAGDENRLKYAYDDGFIPENLPPDEDSTVSPGSASDSEPECPDGIAVNLAASLRLFCDSMRTIEQVEMEMAKAREASRVEVERRRGELDLELTRMVAQSQLQIAAVVAAGKSGRCRKRKRGGGEDSDTPSVSARREGAVLLTLLQSNLFM</sequence>
<dbReference type="STRING" id="22663.A0A2I0II96"/>
<comment type="caution">
    <text evidence="1">The sequence shown here is derived from an EMBL/GenBank/DDBJ whole genome shotgun (WGS) entry which is preliminary data.</text>
</comment>
<dbReference type="AlphaFoldDB" id="A0A2I0II96"/>
<evidence type="ECO:0000313" key="2">
    <source>
        <dbReference type="Proteomes" id="UP000233551"/>
    </source>
</evidence>
<accession>A0A2I0II96</accession>
<dbReference type="Proteomes" id="UP000233551">
    <property type="component" value="Unassembled WGS sequence"/>
</dbReference>
<keyword evidence="2" id="KW-1185">Reference proteome</keyword>